<dbReference type="SUPFAM" id="SSF48150">
    <property type="entry name" value="DNA-glycosylase"/>
    <property type="match status" value="1"/>
</dbReference>
<organism evidence="1 2">
    <name type="scientific">Megasphaera hexanoica</name>
    <dbReference type="NCBI Taxonomy" id="1675036"/>
    <lineage>
        <taxon>Bacteria</taxon>
        <taxon>Bacillati</taxon>
        <taxon>Bacillota</taxon>
        <taxon>Negativicutes</taxon>
        <taxon>Veillonellales</taxon>
        <taxon>Veillonellaceae</taxon>
        <taxon>Megasphaera</taxon>
    </lineage>
</organism>
<dbReference type="Proteomes" id="UP001605989">
    <property type="component" value="Unassembled WGS sequence"/>
</dbReference>
<keyword evidence="2" id="KW-1185">Reference proteome</keyword>
<sequence length="202" mass="23452">MSEQDNHIMQWADGRVRCRWCNPQNPLYIAYHDAEWGVPCHDDQRLFEMLVLEGFQAGLSWECVLNKREGFRQAFDGFDPLVIARYPDEKLEALRHDSRIIRNKLKIRAARTNARVFLAIQAEWGCFDAYLWHWTQGKVICEQGCTRSLLSDQISADLKKRGMTFVGTTIIYAYLQAMGVICSHDEGCWKQVQHAEDRPVCP</sequence>
<evidence type="ECO:0000313" key="2">
    <source>
        <dbReference type="Proteomes" id="UP001605989"/>
    </source>
</evidence>
<name>A0ABW7DN56_9FIRM</name>
<protein>
    <submittedName>
        <fullName evidence="1">DNA-3-methyladenine glycosylase I</fullName>
    </submittedName>
</protein>
<dbReference type="RefSeq" id="WP_257536628.1">
    <property type="nucleotide sequence ID" value="NZ_CP011940.1"/>
</dbReference>
<dbReference type="InterPro" id="IPR052891">
    <property type="entry name" value="DNA-3mA_glycosylase"/>
</dbReference>
<comment type="caution">
    <text evidence="1">The sequence shown here is derived from an EMBL/GenBank/DDBJ whole genome shotgun (WGS) entry which is preliminary data.</text>
</comment>
<proteinExistence type="predicted"/>
<dbReference type="PANTHER" id="PTHR30037">
    <property type="entry name" value="DNA-3-METHYLADENINE GLYCOSYLASE 1"/>
    <property type="match status" value="1"/>
</dbReference>
<dbReference type="EMBL" id="JBIEKR010000004">
    <property type="protein sequence ID" value="MFG6272806.1"/>
    <property type="molecule type" value="Genomic_DNA"/>
</dbReference>
<gene>
    <name evidence="1" type="ORF">ACGTZG_06340</name>
</gene>
<reference evidence="1 2" key="1">
    <citation type="submission" date="2024-10" db="EMBL/GenBank/DDBJ databases">
        <authorList>
            <person name="Sang B.-I."/>
            <person name="Prabhaharan D."/>
        </authorList>
    </citation>
    <scope>NUCLEOTIDE SEQUENCE [LARGE SCALE GENOMIC DNA]</scope>
    <source>
        <strain evidence="1 2">MH</strain>
    </source>
</reference>
<dbReference type="Gene3D" id="1.10.340.30">
    <property type="entry name" value="Hypothetical protein, domain 2"/>
    <property type="match status" value="1"/>
</dbReference>
<dbReference type="InterPro" id="IPR005019">
    <property type="entry name" value="Adenine_glyco"/>
</dbReference>
<dbReference type="PANTHER" id="PTHR30037:SF4">
    <property type="entry name" value="DNA-3-METHYLADENINE GLYCOSYLASE I"/>
    <property type="match status" value="1"/>
</dbReference>
<dbReference type="Pfam" id="PF03352">
    <property type="entry name" value="Adenine_glyco"/>
    <property type="match status" value="1"/>
</dbReference>
<dbReference type="InterPro" id="IPR011257">
    <property type="entry name" value="DNA_glycosylase"/>
</dbReference>
<accession>A0ABW7DN56</accession>
<evidence type="ECO:0000313" key="1">
    <source>
        <dbReference type="EMBL" id="MFG6272806.1"/>
    </source>
</evidence>